<dbReference type="Proteomes" id="UP000799324">
    <property type="component" value="Unassembled WGS sequence"/>
</dbReference>
<keyword evidence="3" id="KW-1185">Reference proteome</keyword>
<sequence length="334" mass="35572">MSNDSIGTTCTYDPVYTFDGSCRSLGPTFTNFGTTFRTFDAQFFTATLSGNDASKNYIMVGRNGAAFKNCVPGSGSCISPDGLQEFYSEDSCAPGHITHSTAIAAGTTTLYCCPEVAADRLLGTVLLLPMPVTSVSLPGYSDEGGGFKKYMMCQYRLEGFNIAQSLNLLPAINEPPTVTSNTGHFPIFYTVQAHLAVHDSASSSMTGSVASPGFTSTFAAPTAGSTSVEKAPSSGSSRRTTIGIALAISLGGTLVLAIFIILCIRKSKRQKRKISSIDVAFYDKSELPANERQGEKKVHELIANRTYELQGECLPAEAPEGVVRDEEPDKNVVK</sequence>
<name>A0A6A6SJ97_9PLEO</name>
<accession>A0A6A6SJ97</accession>
<gene>
    <name evidence="2" type="ORF">K491DRAFT_685230</name>
</gene>
<evidence type="ECO:0000313" key="2">
    <source>
        <dbReference type="EMBL" id="KAF2647809.1"/>
    </source>
</evidence>
<keyword evidence="1" id="KW-0812">Transmembrane</keyword>
<keyword evidence="1" id="KW-0472">Membrane</keyword>
<dbReference type="EMBL" id="MU004581">
    <property type="protein sequence ID" value="KAF2647809.1"/>
    <property type="molecule type" value="Genomic_DNA"/>
</dbReference>
<dbReference type="AlphaFoldDB" id="A0A6A6SJ97"/>
<protein>
    <submittedName>
        <fullName evidence="2">Uncharacterized protein</fullName>
    </submittedName>
</protein>
<keyword evidence="1" id="KW-1133">Transmembrane helix</keyword>
<proteinExistence type="predicted"/>
<feature type="transmembrane region" description="Helical" evidence="1">
    <location>
        <begin position="242"/>
        <end position="264"/>
    </location>
</feature>
<reference evidence="2" key="1">
    <citation type="journal article" date="2020" name="Stud. Mycol.">
        <title>101 Dothideomycetes genomes: a test case for predicting lifestyles and emergence of pathogens.</title>
        <authorList>
            <person name="Haridas S."/>
            <person name="Albert R."/>
            <person name="Binder M."/>
            <person name="Bloem J."/>
            <person name="Labutti K."/>
            <person name="Salamov A."/>
            <person name="Andreopoulos B."/>
            <person name="Baker S."/>
            <person name="Barry K."/>
            <person name="Bills G."/>
            <person name="Bluhm B."/>
            <person name="Cannon C."/>
            <person name="Castanera R."/>
            <person name="Culley D."/>
            <person name="Daum C."/>
            <person name="Ezra D."/>
            <person name="Gonzalez J."/>
            <person name="Henrissat B."/>
            <person name="Kuo A."/>
            <person name="Liang C."/>
            <person name="Lipzen A."/>
            <person name="Lutzoni F."/>
            <person name="Magnuson J."/>
            <person name="Mondo S."/>
            <person name="Nolan M."/>
            <person name="Ohm R."/>
            <person name="Pangilinan J."/>
            <person name="Park H.-J."/>
            <person name="Ramirez L."/>
            <person name="Alfaro M."/>
            <person name="Sun H."/>
            <person name="Tritt A."/>
            <person name="Yoshinaga Y."/>
            <person name="Zwiers L.-H."/>
            <person name="Turgeon B."/>
            <person name="Goodwin S."/>
            <person name="Spatafora J."/>
            <person name="Crous P."/>
            <person name="Grigoriev I."/>
        </authorList>
    </citation>
    <scope>NUCLEOTIDE SEQUENCE</scope>
    <source>
        <strain evidence="2">CBS 122681</strain>
    </source>
</reference>
<evidence type="ECO:0000256" key="1">
    <source>
        <dbReference type="SAM" id="Phobius"/>
    </source>
</evidence>
<evidence type="ECO:0000313" key="3">
    <source>
        <dbReference type="Proteomes" id="UP000799324"/>
    </source>
</evidence>
<organism evidence="2 3">
    <name type="scientific">Lophiostoma macrostomum CBS 122681</name>
    <dbReference type="NCBI Taxonomy" id="1314788"/>
    <lineage>
        <taxon>Eukaryota</taxon>
        <taxon>Fungi</taxon>
        <taxon>Dikarya</taxon>
        <taxon>Ascomycota</taxon>
        <taxon>Pezizomycotina</taxon>
        <taxon>Dothideomycetes</taxon>
        <taxon>Pleosporomycetidae</taxon>
        <taxon>Pleosporales</taxon>
        <taxon>Lophiostomataceae</taxon>
        <taxon>Lophiostoma</taxon>
    </lineage>
</organism>